<dbReference type="PANTHER" id="PTHR43261:SF1">
    <property type="entry name" value="RIBOSOME-RELEASING FACTOR 2, MITOCHONDRIAL"/>
    <property type="match status" value="1"/>
</dbReference>
<dbReference type="EMBL" id="BKCN01000029">
    <property type="protein sequence ID" value="GER05562.1"/>
    <property type="molecule type" value="Genomic_DNA"/>
</dbReference>
<dbReference type="GO" id="GO:0017111">
    <property type="term" value="F:ribonucleoside triphosphate phosphatase activity"/>
    <property type="evidence" value="ECO:0007669"/>
    <property type="project" value="UniProtKB-ARBA"/>
</dbReference>
<dbReference type="Gene3D" id="3.30.70.240">
    <property type="match status" value="1"/>
</dbReference>
<evidence type="ECO:0000256" key="5">
    <source>
        <dbReference type="ARBA" id="ARBA00024731"/>
    </source>
</evidence>
<proteinExistence type="predicted"/>
<accession>A0A5A7NBD0</accession>
<dbReference type="Pfam" id="PF03764">
    <property type="entry name" value="EFG_IV"/>
    <property type="match status" value="1"/>
</dbReference>
<dbReference type="InterPro" id="IPR020568">
    <property type="entry name" value="Ribosomal_Su5_D2-typ_SF"/>
</dbReference>
<organism evidence="7 8">
    <name type="scientific">Iodidimonas nitroreducens</name>
    <dbReference type="NCBI Taxonomy" id="1236968"/>
    <lineage>
        <taxon>Bacteria</taxon>
        <taxon>Pseudomonadati</taxon>
        <taxon>Pseudomonadota</taxon>
        <taxon>Alphaproteobacteria</taxon>
        <taxon>Iodidimonadales</taxon>
        <taxon>Iodidimonadaceae</taxon>
        <taxon>Iodidimonas</taxon>
    </lineage>
</organism>
<keyword evidence="8" id="KW-1185">Reference proteome</keyword>
<keyword evidence="4" id="KW-0342">GTP-binding</keyword>
<dbReference type="InterPro" id="IPR005517">
    <property type="entry name" value="Transl_elong_EFG/EF2_IV"/>
</dbReference>
<evidence type="ECO:0000256" key="1">
    <source>
        <dbReference type="ARBA" id="ARBA00022741"/>
    </source>
</evidence>
<dbReference type="PANTHER" id="PTHR43261">
    <property type="entry name" value="TRANSLATION ELONGATION FACTOR G-RELATED"/>
    <property type="match status" value="1"/>
</dbReference>
<dbReference type="GO" id="GO:0003746">
    <property type="term" value="F:translation elongation factor activity"/>
    <property type="evidence" value="ECO:0007669"/>
    <property type="project" value="UniProtKB-KW"/>
</dbReference>
<evidence type="ECO:0000313" key="7">
    <source>
        <dbReference type="EMBL" id="GER05562.1"/>
    </source>
</evidence>
<dbReference type="SUPFAM" id="SSF54980">
    <property type="entry name" value="EF-G C-terminal domain-like"/>
    <property type="match status" value="1"/>
</dbReference>
<dbReference type="GO" id="GO:0032790">
    <property type="term" value="P:ribosome disassembly"/>
    <property type="evidence" value="ECO:0007669"/>
    <property type="project" value="TreeGrafter"/>
</dbReference>
<dbReference type="GO" id="GO:0005525">
    <property type="term" value="F:GTP binding"/>
    <property type="evidence" value="ECO:0007669"/>
    <property type="project" value="UniProtKB-KW"/>
</dbReference>
<evidence type="ECO:0000256" key="4">
    <source>
        <dbReference type="ARBA" id="ARBA00023134"/>
    </source>
</evidence>
<dbReference type="InterPro" id="IPR000640">
    <property type="entry name" value="EFG_V-like"/>
</dbReference>
<evidence type="ECO:0000259" key="6">
    <source>
        <dbReference type="SMART" id="SM00838"/>
    </source>
</evidence>
<evidence type="ECO:0000256" key="2">
    <source>
        <dbReference type="ARBA" id="ARBA00022768"/>
    </source>
</evidence>
<keyword evidence="1" id="KW-0547">Nucleotide-binding</keyword>
<evidence type="ECO:0000256" key="3">
    <source>
        <dbReference type="ARBA" id="ARBA00022917"/>
    </source>
</evidence>
<gene>
    <name evidence="7" type="ORF">JCM17846_32440</name>
</gene>
<dbReference type="InterPro" id="IPR035649">
    <property type="entry name" value="EFG_V"/>
</dbReference>
<protein>
    <recommendedName>
        <fullName evidence="6">Elongation factor EFG domain-containing protein</fullName>
    </recommendedName>
</protein>
<dbReference type="SUPFAM" id="SSF54211">
    <property type="entry name" value="Ribosomal protein S5 domain 2-like"/>
    <property type="match status" value="1"/>
</dbReference>
<dbReference type="SMART" id="SM00838">
    <property type="entry name" value="EFG_C"/>
    <property type="match status" value="1"/>
</dbReference>
<dbReference type="InterPro" id="IPR035647">
    <property type="entry name" value="EFG_III/V"/>
</dbReference>
<feature type="domain" description="Elongation factor EFG" evidence="6">
    <location>
        <begin position="36"/>
        <end position="123"/>
    </location>
</feature>
<name>A0A5A7NBD0_9PROT</name>
<dbReference type="Gene3D" id="3.30.230.10">
    <property type="match status" value="1"/>
</dbReference>
<dbReference type="Pfam" id="PF00679">
    <property type="entry name" value="EFG_C"/>
    <property type="match status" value="1"/>
</dbReference>
<comment type="caution">
    <text evidence="7">The sequence shown here is derived from an EMBL/GenBank/DDBJ whole genome shotgun (WGS) entry which is preliminary data.</text>
</comment>
<keyword evidence="2" id="KW-0251">Elongation factor</keyword>
<reference evidence="7 8" key="1">
    <citation type="submission" date="2019-09" db="EMBL/GenBank/DDBJ databases">
        <title>NBRP : Genome information of microbial organism related human and environment.</title>
        <authorList>
            <person name="Hattori M."/>
            <person name="Oshima K."/>
            <person name="Inaba H."/>
            <person name="Suda W."/>
            <person name="Sakamoto M."/>
            <person name="Iino T."/>
            <person name="Kitahara M."/>
            <person name="Oshida Y."/>
            <person name="Iida T."/>
            <person name="Kudo T."/>
            <person name="Itoh T."/>
            <person name="Ohkuma M."/>
        </authorList>
    </citation>
    <scope>NUCLEOTIDE SEQUENCE [LARGE SCALE GENOMIC DNA]</scope>
    <source>
        <strain evidence="7 8">Q-1</strain>
    </source>
</reference>
<dbReference type="InterPro" id="IPR014721">
    <property type="entry name" value="Ribsml_uS5_D2-typ_fold_subgr"/>
</dbReference>
<sequence length="129" mass="13989">MRLIDGAYHDVDSSVLAFEIAGRAALREAAAKAGIKLLEPMMKVEVVTPEEYMGDVIGDLNSRRGQIQGTEARGVAQVVTAVVPLANMFGYVNQLRSFSQGRAQYTMQFSHYDDVPNAVAEEVKAKLAG</sequence>
<evidence type="ECO:0000313" key="8">
    <source>
        <dbReference type="Proteomes" id="UP000324996"/>
    </source>
</evidence>
<dbReference type="FunFam" id="3.30.70.240:FF:000001">
    <property type="entry name" value="Elongation factor G"/>
    <property type="match status" value="1"/>
</dbReference>
<dbReference type="CDD" id="cd03713">
    <property type="entry name" value="EFG_mtEFG_C"/>
    <property type="match status" value="1"/>
</dbReference>
<dbReference type="AlphaFoldDB" id="A0A5A7NBD0"/>
<dbReference type="Proteomes" id="UP000324996">
    <property type="component" value="Unassembled WGS sequence"/>
</dbReference>
<comment type="function">
    <text evidence="5">Catalyzes the GTP-dependent ribosomal translocation step during translation elongation. During this step, the ribosome changes from the pre-translocational (PRE) to the post-translocational (POST) state as the newly formed A-site-bound peptidyl-tRNA and P-site-bound deacylated tRNA move to the P and E sites, respectively. Catalyzes the coordinated movement of the two tRNA molecules, the mRNA and conformational changes in the ribosome.</text>
</comment>
<keyword evidence="3" id="KW-0648">Protein biosynthesis</keyword>